<keyword evidence="3" id="KW-1185">Reference proteome</keyword>
<name>A0A433PT86_9FUNG</name>
<feature type="region of interest" description="Disordered" evidence="1">
    <location>
        <begin position="1"/>
        <end position="32"/>
    </location>
</feature>
<sequence>MRCPLASPARVSGAATRTGAPISKRSWPSGPRSIFPFTRKPVPAGFFGPIKPSSGHTGTTPSSLMPASSLLILIPSSRAKVTVLGPVLELYIACMLNDFTKNLEYCHRFIHP</sequence>
<reference evidence="2 3" key="1">
    <citation type="journal article" date="2018" name="New Phytol.">
        <title>Phylogenomics of Endogonaceae and evolution of mycorrhizas within Mucoromycota.</title>
        <authorList>
            <person name="Chang Y."/>
            <person name="Desiro A."/>
            <person name="Na H."/>
            <person name="Sandor L."/>
            <person name="Lipzen A."/>
            <person name="Clum A."/>
            <person name="Barry K."/>
            <person name="Grigoriev I.V."/>
            <person name="Martin F.M."/>
            <person name="Stajich J.E."/>
            <person name="Smith M.E."/>
            <person name="Bonito G."/>
            <person name="Spatafora J.W."/>
        </authorList>
    </citation>
    <scope>NUCLEOTIDE SEQUENCE [LARGE SCALE GENOMIC DNA]</scope>
    <source>
        <strain evidence="2 3">AD002</strain>
    </source>
</reference>
<dbReference type="AlphaFoldDB" id="A0A433PT86"/>
<evidence type="ECO:0000256" key="1">
    <source>
        <dbReference type="SAM" id="MobiDB-lite"/>
    </source>
</evidence>
<proteinExistence type="predicted"/>
<evidence type="ECO:0000313" key="3">
    <source>
        <dbReference type="Proteomes" id="UP000274822"/>
    </source>
</evidence>
<comment type="caution">
    <text evidence="2">The sequence shown here is derived from an EMBL/GenBank/DDBJ whole genome shotgun (WGS) entry which is preliminary data.</text>
</comment>
<dbReference type="EMBL" id="RBNJ01020923">
    <property type="protein sequence ID" value="RUS20684.1"/>
    <property type="molecule type" value="Genomic_DNA"/>
</dbReference>
<evidence type="ECO:0000313" key="2">
    <source>
        <dbReference type="EMBL" id="RUS20684.1"/>
    </source>
</evidence>
<dbReference type="Proteomes" id="UP000274822">
    <property type="component" value="Unassembled WGS sequence"/>
</dbReference>
<organism evidence="2 3">
    <name type="scientific">Jimgerdemannia flammicorona</name>
    <dbReference type="NCBI Taxonomy" id="994334"/>
    <lineage>
        <taxon>Eukaryota</taxon>
        <taxon>Fungi</taxon>
        <taxon>Fungi incertae sedis</taxon>
        <taxon>Mucoromycota</taxon>
        <taxon>Mucoromycotina</taxon>
        <taxon>Endogonomycetes</taxon>
        <taxon>Endogonales</taxon>
        <taxon>Endogonaceae</taxon>
        <taxon>Jimgerdemannia</taxon>
    </lineage>
</organism>
<protein>
    <submittedName>
        <fullName evidence="2">Uncharacterized protein</fullName>
    </submittedName>
</protein>
<accession>A0A433PT86</accession>
<gene>
    <name evidence="2" type="ORF">BC938DRAFT_475520</name>
</gene>